<keyword evidence="2" id="KW-1185">Reference proteome</keyword>
<evidence type="ECO:0000313" key="2">
    <source>
        <dbReference type="Proteomes" id="UP001635817"/>
    </source>
</evidence>
<proteinExistence type="predicted"/>
<reference evidence="1 2" key="1">
    <citation type="submission" date="2024-12" db="EMBL/GenBank/DDBJ databases">
        <title>The coexistence of Mycolicibacterium septicum and Mycolicibacterium nivoides in clinical samples.</title>
        <authorList>
            <person name="Wang C."/>
            <person name="Feng Y."/>
            <person name="Zong Z."/>
        </authorList>
    </citation>
    <scope>NUCLEOTIDE SEQUENCE [LARGE SCALE GENOMIC DNA]</scope>
    <source>
        <strain evidence="1 2">120310</strain>
    </source>
</reference>
<name>A0ABW9M647_9MYCO</name>
<sequence length="55" mass="5699">MTARREAINLIIGALMLVAAAMIVTEAQEHAQHSPSVSVGEHYDAGSVEAALPGN</sequence>
<dbReference type="EMBL" id="JBKBDE010000014">
    <property type="protein sequence ID" value="MFN6554668.1"/>
    <property type="molecule type" value="Genomic_DNA"/>
</dbReference>
<protein>
    <recommendedName>
        <fullName evidence="3">DUF2613 domain-containing protein</fullName>
    </recommendedName>
</protein>
<dbReference type="Proteomes" id="UP001635817">
    <property type="component" value="Unassembled WGS sequence"/>
</dbReference>
<dbReference type="RefSeq" id="WP_165589004.1">
    <property type="nucleotide sequence ID" value="NZ_JBKBDE010000014.1"/>
</dbReference>
<comment type="caution">
    <text evidence="1">The sequence shown here is derived from an EMBL/GenBank/DDBJ whole genome shotgun (WGS) entry which is preliminary data.</text>
</comment>
<accession>A0ABW9M647</accession>
<gene>
    <name evidence="1" type="ORF">ACK4CP_30055</name>
</gene>
<organism evidence="1 2">
    <name type="scientific">Mycolicibacterium septicum</name>
    <dbReference type="NCBI Taxonomy" id="98668"/>
    <lineage>
        <taxon>Bacteria</taxon>
        <taxon>Bacillati</taxon>
        <taxon>Actinomycetota</taxon>
        <taxon>Actinomycetes</taxon>
        <taxon>Mycobacteriales</taxon>
        <taxon>Mycobacteriaceae</taxon>
        <taxon>Mycolicibacterium</taxon>
    </lineage>
</organism>
<evidence type="ECO:0008006" key="3">
    <source>
        <dbReference type="Google" id="ProtNLM"/>
    </source>
</evidence>
<evidence type="ECO:0000313" key="1">
    <source>
        <dbReference type="EMBL" id="MFN6554668.1"/>
    </source>
</evidence>